<evidence type="ECO:0000313" key="2">
    <source>
        <dbReference type="WBParaSite" id="L893_g18092.t1"/>
    </source>
</evidence>
<dbReference type="WBParaSite" id="L893_g18092.t1">
    <property type="protein sequence ID" value="L893_g18092.t1"/>
    <property type="gene ID" value="L893_g18092"/>
</dbReference>
<name>A0A1I7YN41_9BILA</name>
<dbReference type="AlphaFoldDB" id="A0A1I7YN41"/>
<reference evidence="2" key="1">
    <citation type="submission" date="2016-11" db="UniProtKB">
        <authorList>
            <consortium name="WormBaseParasite"/>
        </authorList>
    </citation>
    <scope>IDENTIFICATION</scope>
</reference>
<sequence length="94" mass="10161">MVELVRLDAASPWCLLSTLPDLRLSTGCAVGQHEEDSHRCKRPSISDNGPTKVLFLFTGPIVEAFVFSDTVDSRSNADTGEDVGNDIVSTVSCY</sequence>
<evidence type="ECO:0000313" key="1">
    <source>
        <dbReference type="Proteomes" id="UP000095287"/>
    </source>
</evidence>
<dbReference type="Proteomes" id="UP000095287">
    <property type="component" value="Unplaced"/>
</dbReference>
<protein>
    <submittedName>
        <fullName evidence="2">Secreted protein</fullName>
    </submittedName>
</protein>
<proteinExistence type="predicted"/>
<organism evidence="1 2">
    <name type="scientific">Steinernema glaseri</name>
    <dbReference type="NCBI Taxonomy" id="37863"/>
    <lineage>
        <taxon>Eukaryota</taxon>
        <taxon>Metazoa</taxon>
        <taxon>Ecdysozoa</taxon>
        <taxon>Nematoda</taxon>
        <taxon>Chromadorea</taxon>
        <taxon>Rhabditida</taxon>
        <taxon>Tylenchina</taxon>
        <taxon>Panagrolaimomorpha</taxon>
        <taxon>Strongyloidoidea</taxon>
        <taxon>Steinernematidae</taxon>
        <taxon>Steinernema</taxon>
    </lineage>
</organism>
<accession>A0A1I7YN41</accession>
<keyword evidence="1" id="KW-1185">Reference proteome</keyword>